<evidence type="ECO:0000259" key="2">
    <source>
        <dbReference type="PROSITE" id="PS50157"/>
    </source>
</evidence>
<protein>
    <recommendedName>
        <fullName evidence="2">C2H2-type domain-containing protein</fullName>
    </recommendedName>
</protein>
<organism evidence="3 4">
    <name type="scientific">Dreissena polymorpha</name>
    <name type="common">Zebra mussel</name>
    <name type="synonym">Mytilus polymorpha</name>
    <dbReference type="NCBI Taxonomy" id="45954"/>
    <lineage>
        <taxon>Eukaryota</taxon>
        <taxon>Metazoa</taxon>
        <taxon>Spiralia</taxon>
        <taxon>Lophotrochozoa</taxon>
        <taxon>Mollusca</taxon>
        <taxon>Bivalvia</taxon>
        <taxon>Autobranchia</taxon>
        <taxon>Heteroconchia</taxon>
        <taxon>Euheterodonta</taxon>
        <taxon>Imparidentia</taxon>
        <taxon>Neoheterodontei</taxon>
        <taxon>Myida</taxon>
        <taxon>Dreissenoidea</taxon>
        <taxon>Dreissenidae</taxon>
        <taxon>Dreissena</taxon>
    </lineage>
</organism>
<dbReference type="EMBL" id="JAIWYP010000009">
    <property type="protein sequence ID" value="KAH3775513.1"/>
    <property type="molecule type" value="Genomic_DNA"/>
</dbReference>
<dbReference type="Proteomes" id="UP000828390">
    <property type="component" value="Unassembled WGS sequence"/>
</dbReference>
<reference evidence="3" key="2">
    <citation type="submission" date="2020-11" db="EMBL/GenBank/DDBJ databases">
        <authorList>
            <person name="McCartney M.A."/>
            <person name="Auch B."/>
            <person name="Kono T."/>
            <person name="Mallez S."/>
            <person name="Becker A."/>
            <person name="Gohl D.M."/>
            <person name="Silverstein K.A.T."/>
            <person name="Koren S."/>
            <person name="Bechman K.B."/>
            <person name="Herman A."/>
            <person name="Abrahante J.E."/>
            <person name="Garbe J."/>
        </authorList>
    </citation>
    <scope>NUCLEOTIDE SEQUENCE</scope>
    <source>
        <strain evidence="3">Duluth1</strain>
        <tissue evidence="3">Whole animal</tissue>
    </source>
</reference>
<evidence type="ECO:0000313" key="3">
    <source>
        <dbReference type="EMBL" id="KAH3775513.1"/>
    </source>
</evidence>
<keyword evidence="4" id="KW-1185">Reference proteome</keyword>
<proteinExistence type="predicted"/>
<feature type="domain" description="C2H2-type" evidence="2">
    <location>
        <begin position="61"/>
        <end position="90"/>
    </location>
</feature>
<keyword evidence="1" id="KW-0863">Zinc-finger</keyword>
<name>A0A9D4EA07_DREPO</name>
<dbReference type="PROSITE" id="PS00028">
    <property type="entry name" value="ZINC_FINGER_C2H2_1"/>
    <property type="match status" value="1"/>
</dbReference>
<evidence type="ECO:0000256" key="1">
    <source>
        <dbReference type="PROSITE-ProRule" id="PRU00042"/>
    </source>
</evidence>
<dbReference type="InterPro" id="IPR013087">
    <property type="entry name" value="Znf_C2H2_type"/>
</dbReference>
<dbReference type="Gene3D" id="3.30.160.60">
    <property type="entry name" value="Classic Zinc Finger"/>
    <property type="match status" value="1"/>
</dbReference>
<gene>
    <name evidence="3" type="ORF">DPMN_176916</name>
</gene>
<dbReference type="SMART" id="SM00355">
    <property type="entry name" value="ZnF_C2H2"/>
    <property type="match status" value="2"/>
</dbReference>
<dbReference type="PROSITE" id="PS50157">
    <property type="entry name" value="ZINC_FINGER_C2H2_2"/>
    <property type="match status" value="1"/>
</dbReference>
<comment type="caution">
    <text evidence="3">The sequence shown here is derived from an EMBL/GenBank/DDBJ whole genome shotgun (WGS) entry which is preliminary data.</text>
</comment>
<sequence>MASLEILDGISQELAAFETLERPCWPTQPTACNVCGGHQYSSFQSYKRHWCAKHENTFTLLFCPSCNKKFGRKPDLVAHQRKIHHLLATPIQREVPNKAYIDPKGTPPYMVDHRQRLRLQRARDVEEASVSLTTERADCRDETFELSKDNRVVFKKFKS</sequence>
<reference evidence="3" key="1">
    <citation type="journal article" date="2019" name="bioRxiv">
        <title>The Genome of the Zebra Mussel, Dreissena polymorpha: A Resource for Invasive Species Research.</title>
        <authorList>
            <person name="McCartney M.A."/>
            <person name="Auch B."/>
            <person name="Kono T."/>
            <person name="Mallez S."/>
            <person name="Zhang Y."/>
            <person name="Obille A."/>
            <person name="Becker A."/>
            <person name="Abrahante J.E."/>
            <person name="Garbe J."/>
            <person name="Badalamenti J.P."/>
            <person name="Herman A."/>
            <person name="Mangelson H."/>
            <person name="Liachko I."/>
            <person name="Sullivan S."/>
            <person name="Sone E.D."/>
            <person name="Koren S."/>
            <person name="Silverstein K.A.T."/>
            <person name="Beckman K.B."/>
            <person name="Gohl D.M."/>
        </authorList>
    </citation>
    <scope>NUCLEOTIDE SEQUENCE</scope>
    <source>
        <strain evidence="3">Duluth1</strain>
        <tissue evidence="3">Whole animal</tissue>
    </source>
</reference>
<accession>A0A9D4EA07</accession>
<keyword evidence="1" id="KW-0862">Zinc</keyword>
<dbReference type="AlphaFoldDB" id="A0A9D4EA07"/>
<evidence type="ECO:0000313" key="4">
    <source>
        <dbReference type="Proteomes" id="UP000828390"/>
    </source>
</evidence>
<keyword evidence="1" id="KW-0479">Metal-binding</keyword>
<dbReference type="GO" id="GO:0008270">
    <property type="term" value="F:zinc ion binding"/>
    <property type="evidence" value="ECO:0007669"/>
    <property type="project" value="UniProtKB-KW"/>
</dbReference>